<organism evidence="2 3">
    <name type="scientific">Kouleothrix aurantiaca</name>
    <dbReference type="NCBI Taxonomy" id="186479"/>
    <lineage>
        <taxon>Bacteria</taxon>
        <taxon>Bacillati</taxon>
        <taxon>Chloroflexota</taxon>
        <taxon>Chloroflexia</taxon>
        <taxon>Chloroflexales</taxon>
        <taxon>Roseiflexineae</taxon>
        <taxon>Roseiflexaceae</taxon>
        <taxon>Kouleothrix</taxon>
    </lineage>
</organism>
<dbReference type="EMBL" id="LJCR01001829">
    <property type="protein sequence ID" value="KPV49661.1"/>
    <property type="molecule type" value="Genomic_DNA"/>
</dbReference>
<dbReference type="AlphaFoldDB" id="A0A0N8PRE0"/>
<protein>
    <recommendedName>
        <fullName evidence="1">Carbohydrate kinase FGGY N-terminal domain-containing protein</fullName>
    </recommendedName>
</protein>
<feature type="non-terminal residue" evidence="2">
    <location>
        <position position="65"/>
    </location>
</feature>
<gene>
    <name evidence="2" type="ORF">SE17_31345</name>
</gene>
<dbReference type="SUPFAM" id="SSF53067">
    <property type="entry name" value="Actin-like ATPase domain"/>
    <property type="match status" value="1"/>
</dbReference>
<dbReference type="Gene3D" id="3.30.420.40">
    <property type="match status" value="1"/>
</dbReference>
<dbReference type="InterPro" id="IPR043129">
    <property type="entry name" value="ATPase_NBD"/>
</dbReference>
<dbReference type="InterPro" id="IPR018484">
    <property type="entry name" value="FGGY_N"/>
</dbReference>
<reference evidence="2 3" key="1">
    <citation type="submission" date="2015-09" db="EMBL/GenBank/DDBJ databases">
        <title>Draft genome sequence of Kouleothrix aurantiaca JCM 19913.</title>
        <authorList>
            <person name="Hemp J."/>
        </authorList>
    </citation>
    <scope>NUCLEOTIDE SEQUENCE [LARGE SCALE GENOMIC DNA]</scope>
    <source>
        <strain evidence="2 3">COM-B</strain>
    </source>
</reference>
<accession>A0A0N8PRE0</accession>
<evidence type="ECO:0000259" key="1">
    <source>
        <dbReference type="Pfam" id="PF00370"/>
    </source>
</evidence>
<sequence length="65" mass="6638">MTQAYLLGIGQGGSGSRALLLDAHGTVAGYGYQPVSRLLPRTGWVEQSPEAVAPSVRAAIDAALA</sequence>
<comment type="caution">
    <text evidence="2">The sequence shown here is derived from an EMBL/GenBank/DDBJ whole genome shotgun (WGS) entry which is preliminary data.</text>
</comment>
<proteinExistence type="predicted"/>
<dbReference type="Proteomes" id="UP000050509">
    <property type="component" value="Unassembled WGS sequence"/>
</dbReference>
<dbReference type="GO" id="GO:0005975">
    <property type="term" value="P:carbohydrate metabolic process"/>
    <property type="evidence" value="ECO:0007669"/>
    <property type="project" value="InterPro"/>
</dbReference>
<evidence type="ECO:0000313" key="3">
    <source>
        <dbReference type="Proteomes" id="UP000050509"/>
    </source>
</evidence>
<evidence type="ECO:0000313" key="2">
    <source>
        <dbReference type="EMBL" id="KPV49661.1"/>
    </source>
</evidence>
<keyword evidence="3" id="KW-1185">Reference proteome</keyword>
<dbReference type="Pfam" id="PF00370">
    <property type="entry name" value="FGGY_N"/>
    <property type="match status" value="1"/>
</dbReference>
<feature type="domain" description="Carbohydrate kinase FGGY N-terminal" evidence="1">
    <location>
        <begin position="5"/>
        <end position="64"/>
    </location>
</feature>
<dbReference type="GO" id="GO:0016301">
    <property type="term" value="F:kinase activity"/>
    <property type="evidence" value="ECO:0007669"/>
    <property type="project" value="InterPro"/>
</dbReference>
<name>A0A0N8PRE0_9CHLR</name>